<feature type="region of interest" description="Disordered" evidence="17">
    <location>
        <begin position="63"/>
        <end position="204"/>
    </location>
</feature>
<dbReference type="PANTHER" id="PTHR28200">
    <property type="entry name" value="DASH COMPLEX SUBUNIT ASK1"/>
    <property type="match status" value="1"/>
</dbReference>
<evidence type="ECO:0000256" key="11">
    <source>
        <dbReference type="ARBA" id="ARBA00022829"/>
    </source>
</evidence>
<feature type="compositionally biased region" description="Polar residues" evidence="17">
    <location>
        <begin position="102"/>
        <end position="133"/>
    </location>
</feature>
<keyword evidence="16" id="KW-0137">Centromere</keyword>
<dbReference type="GO" id="GO:0051301">
    <property type="term" value="P:cell division"/>
    <property type="evidence" value="ECO:0007669"/>
    <property type="project" value="UniProtKB-KW"/>
</dbReference>
<protein>
    <recommendedName>
        <fullName evidence="5">DASH complex subunit ASK1</fullName>
    </recommendedName>
</protein>
<evidence type="ECO:0000256" key="4">
    <source>
        <dbReference type="ARBA" id="ARBA00010731"/>
    </source>
</evidence>
<keyword evidence="7" id="KW-0963">Cytoplasm</keyword>
<dbReference type="PANTHER" id="PTHR28200:SF1">
    <property type="entry name" value="DASH COMPLEX SUBUNIT ASK1"/>
    <property type="match status" value="1"/>
</dbReference>
<evidence type="ECO:0000256" key="17">
    <source>
        <dbReference type="SAM" id="MobiDB-lite"/>
    </source>
</evidence>
<keyword evidence="14" id="KW-0539">Nucleus</keyword>
<evidence type="ECO:0000256" key="12">
    <source>
        <dbReference type="ARBA" id="ARBA00022838"/>
    </source>
</evidence>
<dbReference type="GO" id="GO:0044732">
    <property type="term" value="C:mitotic spindle pole body"/>
    <property type="evidence" value="ECO:0007669"/>
    <property type="project" value="TreeGrafter"/>
</dbReference>
<feature type="compositionally biased region" description="Basic and acidic residues" evidence="17">
    <location>
        <begin position="297"/>
        <end position="314"/>
    </location>
</feature>
<keyword evidence="11" id="KW-0159">Chromosome partition</keyword>
<evidence type="ECO:0000256" key="3">
    <source>
        <dbReference type="ARBA" id="ARBA00004629"/>
    </source>
</evidence>
<dbReference type="Proteomes" id="UP001161017">
    <property type="component" value="Unassembled WGS sequence"/>
</dbReference>
<evidence type="ECO:0000256" key="8">
    <source>
        <dbReference type="ARBA" id="ARBA00022618"/>
    </source>
</evidence>
<reference evidence="18" key="1">
    <citation type="journal article" date="2023" name="Genome Biol. Evol.">
        <title>First Whole Genome Sequence and Flow Cytometry Genome Size Data for the Lichen-Forming Fungus Ramalina farinacea (Ascomycota).</title>
        <authorList>
            <person name="Llewellyn T."/>
            <person name="Mian S."/>
            <person name="Hill R."/>
            <person name="Leitch I.J."/>
            <person name="Gaya E."/>
        </authorList>
    </citation>
    <scope>NUCLEOTIDE SEQUENCE</scope>
    <source>
        <strain evidence="18">LIQ254RAFAR</strain>
    </source>
</reference>
<feature type="compositionally biased region" description="Low complexity" evidence="17">
    <location>
        <begin position="80"/>
        <end position="94"/>
    </location>
</feature>
<name>A0AA43QHA3_9LECA</name>
<evidence type="ECO:0000256" key="2">
    <source>
        <dbReference type="ARBA" id="ARBA00004186"/>
    </source>
</evidence>
<keyword evidence="9" id="KW-0493">Microtubule</keyword>
<dbReference type="EMBL" id="JAPUFD010000001">
    <property type="protein sequence ID" value="MDI1485344.1"/>
    <property type="molecule type" value="Genomic_DNA"/>
</dbReference>
<feature type="compositionally biased region" description="Acidic residues" evidence="17">
    <location>
        <begin position="67"/>
        <end position="79"/>
    </location>
</feature>
<dbReference type="GO" id="GO:0005874">
    <property type="term" value="C:microtubule"/>
    <property type="evidence" value="ECO:0007669"/>
    <property type="project" value="UniProtKB-KW"/>
</dbReference>
<keyword evidence="8" id="KW-0132">Cell division</keyword>
<keyword evidence="12" id="KW-0995">Kinetochore</keyword>
<sequence length="399" mass="43262">MARQSTAAQRNLTLTEELEKLEQSITLTLQEIDHNFSRAHRIVTTMQFWKQFFEASANVSLSGYEESPMEDESATEEDATSITTPSTSTYASPPHTHDEPTVTPQSNGQTYDSQSFSPSPAQSTPRPAQQQAKASREKASAMSNPSPFESTKRGTGPTPEYSLSESTLPSTPRAQDGSLQGFDEPQSSPFAPPSTSAHTAHKTPANDILLHRVLDKNWRLQATPHSVAKLPYRNEPMVSSQTPRPGTARKDKSEAPAEDDLDSSPAITAPELHAEIFGSPAKRGRIPGVSVLTPAKGRKEGGGRAEVIVKDTSRPAKSKQNLWDSDSEEDEDVGAGMSPPKTMQFHVPQGRLVRTPAREASKRIVEDLLLTAGGNVTDDLDDSPSVVAHRGGLLEEDTF</sequence>
<comment type="similarity">
    <text evidence="4">Belongs to the DASH complex ASK1 family.</text>
</comment>
<evidence type="ECO:0000256" key="10">
    <source>
        <dbReference type="ARBA" id="ARBA00022776"/>
    </source>
</evidence>
<dbReference type="Pfam" id="PF08655">
    <property type="entry name" value="DASH_Ask1"/>
    <property type="match status" value="1"/>
</dbReference>
<comment type="subcellular location">
    <subcellularLocation>
        <location evidence="3">Chromosome</location>
        <location evidence="3">Centromere</location>
        <location evidence="3">Kinetochore</location>
    </subcellularLocation>
    <subcellularLocation>
        <location evidence="2">Cytoplasm</location>
        <location evidence="2">Cytoskeleton</location>
        <location evidence="2">Spindle</location>
    </subcellularLocation>
    <subcellularLocation>
        <location evidence="1">Nucleus</location>
    </subcellularLocation>
</comment>
<proteinExistence type="inferred from homology"/>
<gene>
    <name evidence="18" type="primary">ASK1</name>
    <name evidence="18" type="ORF">OHK93_000481</name>
</gene>
<evidence type="ECO:0000256" key="6">
    <source>
        <dbReference type="ARBA" id="ARBA00022454"/>
    </source>
</evidence>
<evidence type="ECO:0000313" key="19">
    <source>
        <dbReference type="Proteomes" id="UP001161017"/>
    </source>
</evidence>
<dbReference type="GO" id="GO:0042729">
    <property type="term" value="C:DASH complex"/>
    <property type="evidence" value="ECO:0007669"/>
    <property type="project" value="InterPro"/>
</dbReference>
<keyword evidence="6" id="KW-0158">Chromosome</keyword>
<feature type="region of interest" description="Disordered" evidence="17">
    <location>
        <begin position="224"/>
        <end position="354"/>
    </location>
</feature>
<accession>A0AA43QHA3</accession>
<evidence type="ECO:0000256" key="5">
    <source>
        <dbReference type="ARBA" id="ARBA00014520"/>
    </source>
</evidence>
<organism evidence="18 19">
    <name type="scientific">Ramalina farinacea</name>
    <dbReference type="NCBI Taxonomy" id="258253"/>
    <lineage>
        <taxon>Eukaryota</taxon>
        <taxon>Fungi</taxon>
        <taxon>Dikarya</taxon>
        <taxon>Ascomycota</taxon>
        <taxon>Pezizomycotina</taxon>
        <taxon>Lecanoromycetes</taxon>
        <taxon>OSLEUM clade</taxon>
        <taxon>Lecanoromycetidae</taxon>
        <taxon>Lecanorales</taxon>
        <taxon>Lecanorineae</taxon>
        <taxon>Ramalinaceae</taxon>
        <taxon>Ramalina</taxon>
    </lineage>
</organism>
<feature type="compositionally biased region" description="Polar residues" evidence="17">
    <location>
        <begin position="161"/>
        <end position="173"/>
    </location>
</feature>
<keyword evidence="10" id="KW-0498">Mitosis</keyword>
<dbReference type="InterPro" id="IPR013964">
    <property type="entry name" value="DASH_Ask1"/>
</dbReference>
<keyword evidence="15" id="KW-0131">Cell cycle</keyword>
<keyword evidence="13" id="KW-0206">Cytoskeleton</keyword>
<feature type="region of interest" description="Disordered" evidence="17">
    <location>
        <begin position="374"/>
        <end position="399"/>
    </location>
</feature>
<dbReference type="AlphaFoldDB" id="A0AA43QHA3"/>
<evidence type="ECO:0000256" key="13">
    <source>
        <dbReference type="ARBA" id="ARBA00023212"/>
    </source>
</evidence>
<evidence type="ECO:0000256" key="7">
    <source>
        <dbReference type="ARBA" id="ARBA00022490"/>
    </source>
</evidence>
<evidence type="ECO:0000256" key="15">
    <source>
        <dbReference type="ARBA" id="ARBA00023306"/>
    </source>
</evidence>
<evidence type="ECO:0000256" key="1">
    <source>
        <dbReference type="ARBA" id="ARBA00004123"/>
    </source>
</evidence>
<comment type="caution">
    <text evidence="18">The sequence shown here is derived from an EMBL/GenBank/DDBJ whole genome shotgun (WGS) entry which is preliminary data.</text>
</comment>
<feature type="compositionally biased region" description="Polar residues" evidence="17">
    <location>
        <begin position="185"/>
        <end position="198"/>
    </location>
</feature>
<evidence type="ECO:0000256" key="16">
    <source>
        <dbReference type="ARBA" id="ARBA00023328"/>
    </source>
</evidence>
<keyword evidence="19" id="KW-1185">Reference proteome</keyword>
<dbReference type="GO" id="GO:0008608">
    <property type="term" value="P:attachment of spindle microtubules to kinetochore"/>
    <property type="evidence" value="ECO:0007669"/>
    <property type="project" value="InterPro"/>
</dbReference>
<evidence type="ECO:0000256" key="9">
    <source>
        <dbReference type="ARBA" id="ARBA00022701"/>
    </source>
</evidence>
<evidence type="ECO:0000256" key="14">
    <source>
        <dbReference type="ARBA" id="ARBA00023242"/>
    </source>
</evidence>
<dbReference type="GO" id="GO:0072686">
    <property type="term" value="C:mitotic spindle"/>
    <property type="evidence" value="ECO:0007669"/>
    <property type="project" value="InterPro"/>
</dbReference>
<evidence type="ECO:0000313" key="18">
    <source>
        <dbReference type="EMBL" id="MDI1485344.1"/>
    </source>
</evidence>